<evidence type="ECO:0000313" key="3">
    <source>
        <dbReference type="Proteomes" id="UP000282289"/>
    </source>
</evidence>
<protein>
    <recommendedName>
        <fullName evidence="1">TniQ domain-containing protein</fullName>
    </recommendedName>
</protein>
<dbReference type="Pfam" id="PF06527">
    <property type="entry name" value="TniQ"/>
    <property type="match status" value="1"/>
</dbReference>
<feature type="domain" description="TniQ" evidence="1">
    <location>
        <begin position="21"/>
        <end position="161"/>
    </location>
</feature>
<dbReference type="AlphaFoldDB" id="A0A7Z6XWM6"/>
<reference evidence="2 3" key="1">
    <citation type="submission" date="2018-08" db="EMBL/GenBank/DDBJ databases">
        <title>Recombination of ecologically and evolutionarily significant loci maintains genetic cohesion in the Pseudomonas syringae species complex.</title>
        <authorList>
            <person name="Dillon M."/>
            <person name="Thakur S."/>
            <person name="Almeida R.N.D."/>
            <person name="Weir B.S."/>
            <person name="Guttman D.S."/>
        </authorList>
    </citation>
    <scope>NUCLEOTIDE SEQUENCE [LARGE SCALE GENOMIC DNA]</scope>
    <source>
        <strain evidence="2 3">ICMP 19589</strain>
    </source>
</reference>
<organism evidence="2 3">
    <name type="scientific">Pseudomonas syringae pv. actinidiae</name>
    <dbReference type="NCBI Taxonomy" id="103796"/>
    <lineage>
        <taxon>Bacteria</taxon>
        <taxon>Pseudomonadati</taxon>
        <taxon>Pseudomonadota</taxon>
        <taxon>Gammaproteobacteria</taxon>
        <taxon>Pseudomonadales</taxon>
        <taxon>Pseudomonadaceae</taxon>
        <taxon>Pseudomonas</taxon>
        <taxon>Pseudomonas syringae</taxon>
    </lineage>
</organism>
<proteinExistence type="predicted"/>
<dbReference type="Proteomes" id="UP000282289">
    <property type="component" value="Unassembled WGS sequence"/>
</dbReference>
<dbReference type="EMBL" id="RBQT01000099">
    <property type="protein sequence ID" value="RMP78234.1"/>
    <property type="molecule type" value="Genomic_DNA"/>
</dbReference>
<gene>
    <name evidence="2" type="ORF">ALQ15_02868</name>
</gene>
<evidence type="ECO:0000259" key="1">
    <source>
        <dbReference type="Pfam" id="PF06527"/>
    </source>
</evidence>
<dbReference type="InterPro" id="IPR009492">
    <property type="entry name" value="TniQ"/>
</dbReference>
<accession>A0A7Z6XWM6</accession>
<name>A0A7Z6XWM6_PSESF</name>
<dbReference type="RefSeq" id="WP_122281516.1">
    <property type="nucleotide sequence ID" value="NZ_RBQT01000099.1"/>
</dbReference>
<comment type="caution">
    <text evidence="2">The sequence shown here is derived from an EMBL/GenBank/DDBJ whole genome shotgun (WGS) entry which is preliminary data.</text>
</comment>
<evidence type="ECO:0000313" key="2">
    <source>
        <dbReference type="EMBL" id="RMP78234.1"/>
    </source>
</evidence>
<sequence>MDAPNQCRWRACTYPVKAVWPFVPPLLDDEIISSWLVRCALKHGCEPLVLTNHLWPGYRIWCIDPDRSLSSEHLAALSRLSGLTSEALNASTMTAVHQCIAGETVFPRGVATWFLCLGIRNRRRCSGLQYCPLCFAQREPYYRIQDRCAWHTSCPVHRVALLDCCDRCHAPLCPQLIGPPQESIGRCHRCAFELCSAPVVPSLASAMSFQVATDSLFDGLTLRYGNSRLNLIEWFELAHWMLGVLRSAARNHGSCISGFFDRLDVCVETLHPPPTGLPFEYLAPGERASLLSNVWKMIQAGPDKLISAAVQEEIRRSLLIPRSGRLPFALVELETVLKVSQRGRGGHLHSGSPRSPSSVLMRWNRLLRKFQR</sequence>